<dbReference type="Proteomes" id="UP000290900">
    <property type="component" value="Unassembled WGS sequence"/>
</dbReference>
<dbReference type="InParanoid" id="A0A448YIY3"/>
<dbReference type="InterPro" id="IPR050587">
    <property type="entry name" value="GNT1/Glycosyltrans_8"/>
</dbReference>
<sequence length="543" mass="62912">MRSYMKRSRFRRLLFLGVLFLLLIYLIGSGRGLGTISFSKNAISDLLGSTSDSLLGGDSMIGDPIMQELLTRETLSDEEQSKVINFFGFDPSDVKSIQAETLVQIHRSKLLDIGKNYHDWMKRAYVQYATDLQHICPALINFRRLKNLNARADFVLIYAGNRTEIELEGGDELDMLDKVESVGATIKYVKPIDLQSESSYWSKSFTKLYAFGLTQYERLVFIDSDSLVLRNMDELFTLPDSILATPVNYLNFRDFSKINMNMEGAIMTPYDRTNALLEYYSEKIDPETRYDDIEWLMKTVYPSLPSLRDPIKLLDAYGIGYQLASYVMVIHPDSRILKALLESLKYRSKDQYDMDILNEFFNLKRITGDRSNLYRISEKDRKKYIPLIQVIPHNPYALLSGEFRELQRSHDCYLSDPLDLPELGYRYPSLDFPGSPEGSINDDDEGSFIYPEIPYWSWYWNRELTTYGWGAESIVKDAKLVHFSDTPLPKPWQSAPKIMDKLLHDAQKKCLAGTDNNKEACVKELQVWLDLYDEYHQSIRDYC</sequence>
<dbReference type="AlphaFoldDB" id="A0A448YIY3"/>
<accession>A0A448YIY3</accession>
<keyword evidence="2" id="KW-1185">Reference proteome</keyword>
<proteinExistence type="predicted"/>
<dbReference type="Gene3D" id="3.90.550.10">
    <property type="entry name" value="Spore Coat Polysaccharide Biosynthesis Protein SpsA, Chain A"/>
    <property type="match status" value="1"/>
</dbReference>
<dbReference type="STRING" id="13370.A0A448YIY3"/>
<dbReference type="SUPFAM" id="SSF53448">
    <property type="entry name" value="Nucleotide-diphospho-sugar transferases"/>
    <property type="match status" value="1"/>
</dbReference>
<evidence type="ECO:0000313" key="2">
    <source>
        <dbReference type="Proteomes" id="UP000290900"/>
    </source>
</evidence>
<organism evidence="1 2">
    <name type="scientific">Brettanomyces naardenensis</name>
    <name type="common">Yeast</name>
    <dbReference type="NCBI Taxonomy" id="13370"/>
    <lineage>
        <taxon>Eukaryota</taxon>
        <taxon>Fungi</taxon>
        <taxon>Dikarya</taxon>
        <taxon>Ascomycota</taxon>
        <taxon>Saccharomycotina</taxon>
        <taxon>Pichiomycetes</taxon>
        <taxon>Pichiales</taxon>
        <taxon>Pichiaceae</taxon>
        <taxon>Brettanomyces</taxon>
    </lineage>
</organism>
<evidence type="ECO:0000313" key="1">
    <source>
        <dbReference type="EMBL" id="VEU20851.1"/>
    </source>
</evidence>
<protein>
    <submittedName>
        <fullName evidence="1">DEKNAAC101689</fullName>
    </submittedName>
</protein>
<dbReference type="PANTHER" id="PTHR11183">
    <property type="entry name" value="GLYCOGENIN SUBFAMILY MEMBER"/>
    <property type="match status" value="1"/>
</dbReference>
<dbReference type="OrthoDB" id="2014201at2759"/>
<reference evidence="1 2" key="1">
    <citation type="submission" date="2018-12" db="EMBL/GenBank/DDBJ databases">
        <authorList>
            <person name="Tiukova I."/>
            <person name="Dainat J."/>
        </authorList>
    </citation>
    <scope>NUCLEOTIDE SEQUENCE [LARGE SCALE GENOMIC DNA]</scope>
</reference>
<dbReference type="InterPro" id="IPR029044">
    <property type="entry name" value="Nucleotide-diphossugar_trans"/>
</dbReference>
<name>A0A448YIY3_BRENA</name>
<dbReference type="FunCoup" id="A0A448YIY3">
    <property type="interactions" value="12"/>
</dbReference>
<dbReference type="EMBL" id="CAACVR010000007">
    <property type="protein sequence ID" value="VEU20851.1"/>
    <property type="molecule type" value="Genomic_DNA"/>
</dbReference>
<gene>
    <name evidence="1" type="ORF">BRENAR_LOCUS1586</name>
</gene>